<proteinExistence type="predicted"/>
<sequence length="436" mass="45064">MKKRLLPLLCLLAWTAAEAKTPLRTAAEPAAAENRSSATEHAATGYVPAGYTATGYTAAESGNGRRRTRTLKGSGRMETQQRGRAGNYHSLHVSRGIRVTVDPAASDILVTADDNVIDHVTVEGRDGDLRISIDAQSVSNCSVSAVVPASKRLETLRATASAQIVCKAPVGRHSAVLLASSGSSIEADVETSDLQLTLSGSSRFAGTVRTGTGTVAASSGSRIRTDLHCSGTGDIRLTSSSAFDGSVQTGGGQITLSSGSRFNAPVRSDGTLDIVATSSSRFEGPVSAPDTRLMLSSGAAFRGAIRTGSLDATASSSSRLDGAMTAERAELTATSGSAIRGEFSGERFEAQATSSARIELLGDARVSAGSVSASSGSRFDAPDLRVADYSINATSSSRAVVWCTRLLKARHSSGALIDYGGECRVEDANSGLRKRP</sequence>
<dbReference type="InterPro" id="IPR021255">
    <property type="entry name" value="DUF2807"/>
</dbReference>
<dbReference type="Pfam" id="PF10988">
    <property type="entry name" value="DUF2807"/>
    <property type="match status" value="2"/>
</dbReference>
<dbReference type="AlphaFoldDB" id="A0A4Y1WZQ1"/>
<feature type="domain" description="Putative auto-transporter adhesin head GIN" evidence="3">
    <location>
        <begin position="309"/>
        <end position="422"/>
    </location>
</feature>
<evidence type="ECO:0000259" key="3">
    <source>
        <dbReference type="Pfam" id="PF10988"/>
    </source>
</evidence>
<dbReference type="EMBL" id="AP019736">
    <property type="protein sequence ID" value="BBL06491.1"/>
    <property type="molecule type" value="Genomic_DNA"/>
</dbReference>
<dbReference type="GeneID" id="98673106"/>
<organism evidence="4 5">
    <name type="scientific">Alistipes dispar</name>
    <dbReference type="NCBI Taxonomy" id="2585119"/>
    <lineage>
        <taxon>Bacteria</taxon>
        <taxon>Pseudomonadati</taxon>
        <taxon>Bacteroidota</taxon>
        <taxon>Bacteroidia</taxon>
        <taxon>Bacteroidales</taxon>
        <taxon>Rikenellaceae</taxon>
        <taxon>Alistipes</taxon>
    </lineage>
</organism>
<feature type="signal peptide" evidence="2">
    <location>
        <begin position="1"/>
        <end position="19"/>
    </location>
</feature>
<feature type="chain" id="PRO_5021191714" description="Putative auto-transporter adhesin head GIN domain-containing protein" evidence="2">
    <location>
        <begin position="20"/>
        <end position="436"/>
    </location>
</feature>
<gene>
    <name evidence="4" type="ORF">A5CPEGH6_11290</name>
</gene>
<keyword evidence="2" id="KW-0732">Signal</keyword>
<dbReference type="Proteomes" id="UP000319374">
    <property type="component" value="Chromosome"/>
</dbReference>
<feature type="region of interest" description="Disordered" evidence="1">
    <location>
        <begin position="23"/>
        <end position="43"/>
    </location>
</feature>
<protein>
    <recommendedName>
        <fullName evidence="3">Putative auto-transporter adhesin head GIN domain-containing protein</fullName>
    </recommendedName>
</protein>
<name>A0A4Y1WZQ1_9BACT</name>
<dbReference type="KEGG" id="ada:A5CPEGH6_11290"/>
<dbReference type="Gene3D" id="2.160.20.120">
    <property type="match status" value="2"/>
</dbReference>
<dbReference type="RefSeq" id="WP_141428305.1">
    <property type="nucleotide sequence ID" value="NZ_AP019736.1"/>
</dbReference>
<evidence type="ECO:0000313" key="5">
    <source>
        <dbReference type="Proteomes" id="UP000319374"/>
    </source>
</evidence>
<evidence type="ECO:0000313" key="4">
    <source>
        <dbReference type="EMBL" id="BBL06491.1"/>
    </source>
</evidence>
<accession>A0A4Y1WZQ1</accession>
<evidence type="ECO:0000256" key="1">
    <source>
        <dbReference type="SAM" id="MobiDB-lite"/>
    </source>
</evidence>
<feature type="domain" description="Putative auto-transporter adhesin head GIN" evidence="3">
    <location>
        <begin position="87"/>
        <end position="251"/>
    </location>
</feature>
<dbReference type="OrthoDB" id="1007626at2"/>
<feature type="region of interest" description="Disordered" evidence="1">
    <location>
        <begin position="57"/>
        <end position="84"/>
    </location>
</feature>
<keyword evidence="5" id="KW-1185">Reference proteome</keyword>
<evidence type="ECO:0000256" key="2">
    <source>
        <dbReference type="SAM" id="SignalP"/>
    </source>
</evidence>
<reference evidence="5" key="1">
    <citation type="submission" date="2019-06" db="EMBL/GenBank/DDBJ databases">
        <title>Alistipes onderdonkii subsp. vulgaris subsp. nov., Alistipes dispar sp. nov. and Alistipes communis sp. nov., isolated from human faeces, and creation of Alistipes onderdonkii subsp. onderdonkii subsp. nov.</title>
        <authorList>
            <person name="Sakamoto M."/>
            <person name="Ikeyama N."/>
            <person name="Ogata Y."/>
            <person name="Suda W."/>
            <person name="Iino T."/>
            <person name="Hattori M."/>
            <person name="Ohkuma M."/>
        </authorList>
    </citation>
    <scope>NUCLEOTIDE SEQUENCE [LARGE SCALE GENOMIC DNA]</scope>
    <source>
        <strain evidence="5">5CPEGH6</strain>
    </source>
</reference>